<protein>
    <submittedName>
        <fullName evidence="1">Uncharacterized protein</fullName>
    </submittedName>
</protein>
<evidence type="ECO:0000313" key="2">
    <source>
        <dbReference type="Proteomes" id="UP001157418"/>
    </source>
</evidence>
<dbReference type="EMBL" id="CAKMRJ010003334">
    <property type="protein sequence ID" value="CAH1432426.1"/>
    <property type="molecule type" value="Genomic_DNA"/>
</dbReference>
<keyword evidence="2" id="KW-1185">Reference proteome</keyword>
<reference evidence="1 2" key="1">
    <citation type="submission" date="2022-01" db="EMBL/GenBank/DDBJ databases">
        <authorList>
            <person name="Xiong W."/>
            <person name="Schranz E."/>
        </authorList>
    </citation>
    <scope>NUCLEOTIDE SEQUENCE [LARGE SCALE GENOMIC DNA]</scope>
</reference>
<gene>
    <name evidence="1" type="ORF">LVIROSA_LOCUS19074</name>
</gene>
<evidence type="ECO:0000313" key="1">
    <source>
        <dbReference type="EMBL" id="CAH1432426.1"/>
    </source>
</evidence>
<organism evidence="1 2">
    <name type="scientific">Lactuca virosa</name>
    <dbReference type="NCBI Taxonomy" id="75947"/>
    <lineage>
        <taxon>Eukaryota</taxon>
        <taxon>Viridiplantae</taxon>
        <taxon>Streptophyta</taxon>
        <taxon>Embryophyta</taxon>
        <taxon>Tracheophyta</taxon>
        <taxon>Spermatophyta</taxon>
        <taxon>Magnoliopsida</taxon>
        <taxon>eudicotyledons</taxon>
        <taxon>Gunneridae</taxon>
        <taxon>Pentapetalae</taxon>
        <taxon>asterids</taxon>
        <taxon>campanulids</taxon>
        <taxon>Asterales</taxon>
        <taxon>Asteraceae</taxon>
        <taxon>Cichorioideae</taxon>
        <taxon>Cichorieae</taxon>
        <taxon>Lactucinae</taxon>
        <taxon>Lactuca</taxon>
    </lineage>
</organism>
<accession>A0AAU9MZA6</accession>
<sequence length="207" mass="22569">MDSTSQVEYLTIEVNHTCSFVPKPIVYFNPVKVVVSINVDFRSMSFMEFISYVKKLVKDGRITVYCCLPQRSMRDGLRAFEYENDYINAVEYANLLDYHVLFDAEVGEGHRDVVEVGGDGEVGEGYGAHKDVGGDVKVGEEHGVAEDGGEGHACVADLEVGDEQVDDIEVGDVGGVIDLVNIGNRHLVAPTLKGESVVLLRGTQNLG</sequence>
<proteinExistence type="predicted"/>
<dbReference type="Proteomes" id="UP001157418">
    <property type="component" value="Unassembled WGS sequence"/>
</dbReference>
<dbReference type="AlphaFoldDB" id="A0AAU9MZA6"/>
<comment type="caution">
    <text evidence="1">The sequence shown here is derived from an EMBL/GenBank/DDBJ whole genome shotgun (WGS) entry which is preliminary data.</text>
</comment>
<name>A0AAU9MZA6_9ASTR</name>